<dbReference type="InterPro" id="IPR010982">
    <property type="entry name" value="Lambda_DNA-bd_dom_sf"/>
</dbReference>
<proteinExistence type="predicted"/>
<dbReference type="InterPro" id="IPR001761">
    <property type="entry name" value="Peripla_BP/Lac1_sug-bd_dom"/>
</dbReference>
<evidence type="ECO:0000259" key="4">
    <source>
        <dbReference type="PROSITE" id="PS50932"/>
    </source>
</evidence>
<reference evidence="5 6" key="1">
    <citation type="submission" date="2016-11" db="EMBL/GenBank/DDBJ databases">
        <title>Whole genomes of Flavobacteriaceae.</title>
        <authorList>
            <person name="Stine C."/>
            <person name="Li C."/>
            <person name="Tadesse D."/>
        </authorList>
    </citation>
    <scope>NUCLEOTIDE SEQUENCE [LARGE SCALE GENOMIC DNA]</scope>
    <source>
        <strain evidence="5 6">DSM 15937</strain>
    </source>
</reference>
<dbReference type="Gene3D" id="1.10.260.40">
    <property type="entry name" value="lambda repressor-like DNA-binding domains"/>
    <property type="match status" value="1"/>
</dbReference>
<dbReference type="PANTHER" id="PTHR30146">
    <property type="entry name" value="LACI-RELATED TRANSCRIPTIONAL REPRESSOR"/>
    <property type="match status" value="1"/>
</dbReference>
<keyword evidence="6" id="KW-1185">Reference proteome</keyword>
<dbReference type="SUPFAM" id="SSF53822">
    <property type="entry name" value="Periplasmic binding protein-like I"/>
    <property type="match status" value="1"/>
</dbReference>
<keyword evidence="1" id="KW-0805">Transcription regulation</keyword>
<dbReference type="SMART" id="SM00354">
    <property type="entry name" value="HTH_LACI"/>
    <property type="match status" value="1"/>
</dbReference>
<dbReference type="Pfam" id="PF00532">
    <property type="entry name" value="Peripla_BP_1"/>
    <property type="match status" value="1"/>
</dbReference>
<accession>A0ABX4BU36</accession>
<protein>
    <submittedName>
        <fullName evidence="5">LacI family transcriptional regulator</fullName>
    </submittedName>
</protein>
<dbReference type="Pfam" id="PF00356">
    <property type="entry name" value="LacI"/>
    <property type="match status" value="1"/>
</dbReference>
<name>A0ABX4BU36_FLAFR</name>
<keyword evidence="3" id="KW-0804">Transcription</keyword>
<evidence type="ECO:0000256" key="3">
    <source>
        <dbReference type="ARBA" id="ARBA00023163"/>
    </source>
</evidence>
<dbReference type="Proteomes" id="UP000198382">
    <property type="component" value="Unassembled WGS sequence"/>
</dbReference>
<comment type="caution">
    <text evidence="5">The sequence shown here is derived from an EMBL/GenBank/DDBJ whole genome shotgun (WGS) entry which is preliminary data.</text>
</comment>
<sequence length="352" mass="40078">MMKKNVSIKDIAQDLKTSITTVSFVLNGKSEEKHISKKLTKEILEHALKIGYKPNQIAQSLRTGKSKILVFMVEDISNGFFAKLAKIIEYAAYENGYKLVFCSTENKDEKSTELIELFKNRNVDGFIIVPSPGIKNVIEDLIKEKYPVILLDRYFSDLKCNSVVIDNQQSSFDATNHLIINNYKNIAFITTDSEQNQMQNRLQGYEDAINLKKLKAHVLKIPFEEIGKMNTKEKIKEFIDTIMDLDAVFFATNYLAKAGFEVFKETNPNLFHELGIVNFDDNEIFEIYNPSITAISQPVEAIGAKLIDSMLRLLNQNEESEMSENIVFKTKLIIRESSLSKKCNAKTISEAV</sequence>
<feature type="domain" description="HTH lacI-type" evidence="4">
    <location>
        <begin position="6"/>
        <end position="63"/>
    </location>
</feature>
<dbReference type="InterPro" id="IPR028082">
    <property type="entry name" value="Peripla_BP_I"/>
</dbReference>
<dbReference type="CDD" id="cd01392">
    <property type="entry name" value="HTH_LacI"/>
    <property type="match status" value="1"/>
</dbReference>
<dbReference type="EMBL" id="MUGV01000009">
    <property type="protein sequence ID" value="OXA81068.1"/>
    <property type="molecule type" value="Genomic_DNA"/>
</dbReference>
<evidence type="ECO:0000256" key="2">
    <source>
        <dbReference type="ARBA" id="ARBA00023125"/>
    </source>
</evidence>
<dbReference type="PROSITE" id="PS50932">
    <property type="entry name" value="HTH_LACI_2"/>
    <property type="match status" value="1"/>
</dbReference>
<gene>
    <name evidence="5" type="ORF">B0A65_04805</name>
</gene>
<organism evidence="5 6">
    <name type="scientific">Flavobacterium frigidimaris</name>
    <dbReference type="NCBI Taxonomy" id="262320"/>
    <lineage>
        <taxon>Bacteria</taxon>
        <taxon>Pseudomonadati</taxon>
        <taxon>Bacteroidota</taxon>
        <taxon>Flavobacteriia</taxon>
        <taxon>Flavobacteriales</taxon>
        <taxon>Flavobacteriaceae</taxon>
        <taxon>Flavobacterium</taxon>
    </lineage>
</organism>
<dbReference type="RefSeq" id="WP_074662302.1">
    <property type="nucleotide sequence ID" value="NZ_MUGV01000009.1"/>
</dbReference>
<evidence type="ECO:0000313" key="5">
    <source>
        <dbReference type="EMBL" id="OXA81068.1"/>
    </source>
</evidence>
<evidence type="ECO:0000313" key="6">
    <source>
        <dbReference type="Proteomes" id="UP000198382"/>
    </source>
</evidence>
<evidence type="ECO:0000256" key="1">
    <source>
        <dbReference type="ARBA" id="ARBA00023015"/>
    </source>
</evidence>
<keyword evidence="2" id="KW-0238">DNA-binding</keyword>
<dbReference type="InterPro" id="IPR000843">
    <property type="entry name" value="HTH_LacI"/>
</dbReference>
<dbReference type="PANTHER" id="PTHR30146:SF109">
    <property type="entry name" value="HTH-TYPE TRANSCRIPTIONAL REGULATOR GALS"/>
    <property type="match status" value="1"/>
</dbReference>
<dbReference type="Gene3D" id="3.40.50.2300">
    <property type="match status" value="2"/>
</dbReference>
<dbReference type="SUPFAM" id="SSF47413">
    <property type="entry name" value="lambda repressor-like DNA-binding domains"/>
    <property type="match status" value="1"/>
</dbReference>